<dbReference type="Pfam" id="PF00512">
    <property type="entry name" value="HisKA"/>
    <property type="match status" value="1"/>
</dbReference>
<evidence type="ECO:0000256" key="2">
    <source>
        <dbReference type="ARBA" id="ARBA00004429"/>
    </source>
</evidence>
<keyword evidence="4" id="KW-1003">Cell membrane</keyword>
<accession>A0A0W0VC94</accession>
<gene>
    <name evidence="15" type="ORF">Ljor_2052</name>
</gene>
<keyword evidence="11" id="KW-0902">Two-component regulatory system</keyword>
<evidence type="ECO:0000256" key="4">
    <source>
        <dbReference type="ARBA" id="ARBA00022475"/>
    </source>
</evidence>
<keyword evidence="12 13" id="KW-0472">Membrane</keyword>
<evidence type="ECO:0000256" key="8">
    <source>
        <dbReference type="ARBA" id="ARBA00022692"/>
    </source>
</evidence>
<evidence type="ECO:0000256" key="6">
    <source>
        <dbReference type="ARBA" id="ARBA00022553"/>
    </source>
</evidence>
<dbReference type="GO" id="GO:0000155">
    <property type="term" value="F:phosphorelay sensor kinase activity"/>
    <property type="evidence" value="ECO:0007669"/>
    <property type="project" value="InterPro"/>
</dbReference>
<dbReference type="Gene3D" id="3.30.565.10">
    <property type="entry name" value="Histidine kinase-like ATPase, C-terminal domain"/>
    <property type="match status" value="1"/>
</dbReference>
<evidence type="ECO:0000256" key="12">
    <source>
        <dbReference type="ARBA" id="ARBA00023136"/>
    </source>
</evidence>
<dbReference type="OrthoDB" id="9804645at2"/>
<dbReference type="Proteomes" id="UP000055035">
    <property type="component" value="Unassembled WGS sequence"/>
</dbReference>
<dbReference type="PROSITE" id="PS50109">
    <property type="entry name" value="HIS_KIN"/>
    <property type="match status" value="1"/>
</dbReference>
<protein>
    <recommendedName>
        <fullName evidence="3">histidine kinase</fullName>
        <ecNumber evidence="3">2.7.13.3</ecNumber>
    </recommendedName>
</protein>
<keyword evidence="6" id="KW-0597">Phosphoprotein</keyword>
<dbReference type="AlphaFoldDB" id="A0A0W0VC94"/>
<dbReference type="PATRIC" id="fig|456.5.peg.2197"/>
<dbReference type="InterPro" id="IPR003594">
    <property type="entry name" value="HATPase_dom"/>
</dbReference>
<dbReference type="CDD" id="cd00082">
    <property type="entry name" value="HisKA"/>
    <property type="match status" value="1"/>
</dbReference>
<dbReference type="PRINTS" id="PR00344">
    <property type="entry name" value="BCTRLSENSOR"/>
</dbReference>
<feature type="transmembrane region" description="Helical" evidence="13">
    <location>
        <begin position="135"/>
        <end position="155"/>
    </location>
</feature>
<name>A0A0W0VC94_9GAMM</name>
<dbReference type="Gene3D" id="1.10.287.130">
    <property type="match status" value="1"/>
</dbReference>
<dbReference type="PANTHER" id="PTHR44936">
    <property type="entry name" value="SENSOR PROTEIN CREC"/>
    <property type="match status" value="1"/>
</dbReference>
<dbReference type="InterPro" id="IPR036097">
    <property type="entry name" value="HisK_dim/P_sf"/>
</dbReference>
<keyword evidence="7 15" id="KW-0808">Transferase</keyword>
<dbReference type="SUPFAM" id="SSF55874">
    <property type="entry name" value="ATPase domain of HSP90 chaperone/DNA topoisomerase II/histidine kinase"/>
    <property type="match status" value="1"/>
</dbReference>
<dbReference type="InterPro" id="IPR003661">
    <property type="entry name" value="HisK_dim/P_dom"/>
</dbReference>
<dbReference type="InterPro" id="IPR005467">
    <property type="entry name" value="His_kinase_dom"/>
</dbReference>
<keyword evidence="16" id="KW-1185">Reference proteome</keyword>
<organism evidence="15 16">
    <name type="scientific">Legionella jordanis</name>
    <dbReference type="NCBI Taxonomy" id="456"/>
    <lineage>
        <taxon>Bacteria</taxon>
        <taxon>Pseudomonadati</taxon>
        <taxon>Pseudomonadota</taxon>
        <taxon>Gammaproteobacteria</taxon>
        <taxon>Legionellales</taxon>
        <taxon>Legionellaceae</taxon>
        <taxon>Legionella</taxon>
    </lineage>
</organism>
<dbReference type="STRING" id="456.Ljor_2052"/>
<dbReference type="Pfam" id="PF02518">
    <property type="entry name" value="HATPase_c"/>
    <property type="match status" value="1"/>
</dbReference>
<comment type="subcellular location">
    <subcellularLocation>
        <location evidence="2">Cell inner membrane</location>
        <topology evidence="2">Multi-pass membrane protein</topology>
    </subcellularLocation>
</comment>
<dbReference type="PANTHER" id="PTHR44936:SF5">
    <property type="entry name" value="SENSOR HISTIDINE KINASE ENVZ"/>
    <property type="match status" value="1"/>
</dbReference>
<dbReference type="InterPro" id="IPR004358">
    <property type="entry name" value="Sig_transdc_His_kin-like_C"/>
</dbReference>
<dbReference type="SUPFAM" id="SSF47384">
    <property type="entry name" value="Homodimeric domain of signal transducing histidine kinase"/>
    <property type="match status" value="1"/>
</dbReference>
<proteinExistence type="predicted"/>
<dbReference type="EC" id="2.7.13.3" evidence="3"/>
<dbReference type="SMART" id="SM00387">
    <property type="entry name" value="HATPase_c"/>
    <property type="match status" value="1"/>
</dbReference>
<evidence type="ECO:0000256" key="10">
    <source>
        <dbReference type="ARBA" id="ARBA00022989"/>
    </source>
</evidence>
<dbReference type="SMART" id="SM00388">
    <property type="entry name" value="HisKA"/>
    <property type="match status" value="1"/>
</dbReference>
<dbReference type="InterPro" id="IPR036890">
    <property type="entry name" value="HATPase_C_sf"/>
</dbReference>
<dbReference type="GO" id="GO:0005886">
    <property type="term" value="C:plasma membrane"/>
    <property type="evidence" value="ECO:0007669"/>
    <property type="project" value="UniProtKB-SubCell"/>
</dbReference>
<evidence type="ECO:0000256" key="13">
    <source>
        <dbReference type="SAM" id="Phobius"/>
    </source>
</evidence>
<dbReference type="InterPro" id="IPR050980">
    <property type="entry name" value="2C_sensor_his_kinase"/>
</dbReference>
<evidence type="ECO:0000313" key="15">
    <source>
        <dbReference type="EMBL" id="KTD17746.1"/>
    </source>
</evidence>
<evidence type="ECO:0000256" key="5">
    <source>
        <dbReference type="ARBA" id="ARBA00022519"/>
    </source>
</evidence>
<reference evidence="15 16" key="1">
    <citation type="submission" date="2015-11" db="EMBL/GenBank/DDBJ databases">
        <title>Genomic analysis of 38 Legionella species identifies large and diverse effector repertoires.</title>
        <authorList>
            <person name="Burstein D."/>
            <person name="Amaro F."/>
            <person name="Zusman T."/>
            <person name="Lifshitz Z."/>
            <person name="Cohen O."/>
            <person name="Gilbert J.A."/>
            <person name="Pupko T."/>
            <person name="Shuman H.A."/>
            <person name="Segal G."/>
        </authorList>
    </citation>
    <scope>NUCLEOTIDE SEQUENCE [LARGE SCALE GENOMIC DNA]</scope>
    <source>
        <strain evidence="15 16">BL-540</strain>
    </source>
</reference>
<evidence type="ECO:0000256" key="1">
    <source>
        <dbReference type="ARBA" id="ARBA00000085"/>
    </source>
</evidence>
<evidence type="ECO:0000256" key="3">
    <source>
        <dbReference type="ARBA" id="ARBA00012438"/>
    </source>
</evidence>
<feature type="transmembrane region" description="Helical" evidence="13">
    <location>
        <begin position="12"/>
        <end position="34"/>
    </location>
</feature>
<evidence type="ECO:0000313" key="16">
    <source>
        <dbReference type="Proteomes" id="UP000055035"/>
    </source>
</evidence>
<feature type="domain" description="Histidine kinase" evidence="14">
    <location>
        <begin position="216"/>
        <end position="416"/>
    </location>
</feature>
<evidence type="ECO:0000259" key="14">
    <source>
        <dbReference type="PROSITE" id="PS50109"/>
    </source>
</evidence>
<evidence type="ECO:0000256" key="11">
    <source>
        <dbReference type="ARBA" id="ARBA00023012"/>
    </source>
</evidence>
<dbReference type="EMBL" id="LNYJ01000011">
    <property type="protein sequence ID" value="KTD17746.1"/>
    <property type="molecule type" value="Genomic_DNA"/>
</dbReference>
<keyword evidence="5" id="KW-0997">Cell inner membrane</keyword>
<keyword evidence="8 13" id="KW-0812">Transmembrane</keyword>
<comment type="caution">
    <text evidence="15">The sequence shown here is derived from an EMBL/GenBank/DDBJ whole genome shotgun (WGS) entry which is preliminary data.</text>
</comment>
<evidence type="ECO:0000256" key="7">
    <source>
        <dbReference type="ARBA" id="ARBA00022679"/>
    </source>
</evidence>
<keyword evidence="10 13" id="KW-1133">Transmembrane helix</keyword>
<evidence type="ECO:0000256" key="9">
    <source>
        <dbReference type="ARBA" id="ARBA00022777"/>
    </source>
</evidence>
<dbReference type="RefSeq" id="WP_058471472.1">
    <property type="nucleotide sequence ID" value="NZ_CAAAIC010000001.1"/>
</dbReference>
<keyword evidence="9 15" id="KW-0418">Kinase</keyword>
<sequence length="416" mass="46892">MKQLTPSARKMFLSLVLGNLLLLLAFLQLGQYYVQTKPPMIPPHSIRSLLHLIGRLQTTAQMYWPMIIKTQAVPWSKITWSEKPLYPQNALLQANPANLFNLVKENRRLEASVFIRKNVWLNIEILSPNVQNTELIILIALILCAALFALNYWVVYSLNAPVQALLTSLNEDQSQEGWSPIPISGNADQKAILEKINRLQGKLSKLLSTRTQVVTAISHDLRTPLTRLKLRTEYLEQDANHQKILKDIHEMESMIRETLDYFQDVHREEKMQRFDLVALLNSLKEDALDLHHPVEFKSTVDKLIITGAVNLLKRAFNNIINNAVYYGQSAFIELKKHQDEVEISIVDTGPGLSEADLENAFNPFYRGENSRSRSTGGTGLGLTIAREIIQMHQGSILLSNASGSGLSVKISLPVGS</sequence>
<comment type="catalytic activity">
    <reaction evidence="1">
        <text>ATP + protein L-histidine = ADP + protein N-phospho-L-histidine.</text>
        <dbReference type="EC" id="2.7.13.3"/>
    </reaction>
</comment>